<accession>A0AA38ILN6</accession>
<comment type="caution">
    <text evidence="9">The sequence shown here is derived from an EMBL/GenBank/DDBJ whole genome shotgun (WGS) entry which is preliminary data.</text>
</comment>
<evidence type="ECO:0000313" key="10">
    <source>
        <dbReference type="Proteomes" id="UP001168821"/>
    </source>
</evidence>
<keyword evidence="10" id="KW-1185">Reference proteome</keyword>
<keyword evidence="3" id="KW-0805">Transcription regulation</keyword>
<dbReference type="InterPro" id="IPR028002">
    <property type="entry name" value="Myb_DNA-bind_5"/>
</dbReference>
<dbReference type="AlphaFoldDB" id="A0AA38ILN6"/>
<keyword evidence="4" id="KW-0804">Transcription</keyword>
<dbReference type="EMBL" id="JALNTZ010000003">
    <property type="protein sequence ID" value="KAJ3659537.1"/>
    <property type="molecule type" value="Genomic_DNA"/>
</dbReference>
<feature type="compositionally biased region" description="Polar residues" evidence="6">
    <location>
        <begin position="160"/>
        <end position="174"/>
    </location>
</feature>
<reference evidence="9" key="1">
    <citation type="journal article" date="2023" name="G3 (Bethesda)">
        <title>Whole genome assemblies of Zophobas morio and Tenebrio molitor.</title>
        <authorList>
            <person name="Kaur S."/>
            <person name="Stinson S.A."/>
            <person name="diCenzo G.C."/>
        </authorList>
    </citation>
    <scope>NUCLEOTIDE SEQUENCE</scope>
    <source>
        <strain evidence="9">QUZm001</strain>
    </source>
</reference>
<dbReference type="Pfam" id="PF13873">
    <property type="entry name" value="Myb_DNA-bind_5"/>
    <property type="match status" value="1"/>
</dbReference>
<dbReference type="InterPro" id="IPR029526">
    <property type="entry name" value="PGBD"/>
</dbReference>
<proteinExistence type="predicted"/>
<protein>
    <recommendedName>
        <fullName evidence="2">Regulatory protein zeste</fullName>
    </recommendedName>
</protein>
<feature type="domain" description="PiggyBac transposable element-derived protein" evidence="7">
    <location>
        <begin position="129"/>
        <end position="221"/>
    </location>
</feature>
<evidence type="ECO:0000313" key="9">
    <source>
        <dbReference type="EMBL" id="KAJ3659537.1"/>
    </source>
</evidence>
<comment type="subunit">
    <text evidence="1">Self-associates forming complexes of several hundred monomers.</text>
</comment>
<dbReference type="Proteomes" id="UP001168821">
    <property type="component" value="Unassembled WGS sequence"/>
</dbReference>
<comment type="function">
    <text evidence="5">Involved in transvection phenomena (= synapsis-dependent gene expression), where the synaptic pairing of chromosomes carrying genes with which zeste interacts influences the expression of these genes. Zeste binds to DNA and stimulates transcription from a nearby promoter.</text>
</comment>
<evidence type="ECO:0000256" key="6">
    <source>
        <dbReference type="SAM" id="MobiDB-lite"/>
    </source>
</evidence>
<evidence type="ECO:0000259" key="7">
    <source>
        <dbReference type="Pfam" id="PF13843"/>
    </source>
</evidence>
<feature type="region of interest" description="Disordered" evidence="6">
    <location>
        <begin position="150"/>
        <end position="174"/>
    </location>
</feature>
<gene>
    <name evidence="9" type="ORF">Zmor_011221</name>
</gene>
<feature type="domain" description="Myb/SANT-like DNA-binding" evidence="8">
    <location>
        <begin position="14"/>
        <end position="65"/>
    </location>
</feature>
<evidence type="ECO:0000256" key="2">
    <source>
        <dbReference type="ARBA" id="ARBA00016807"/>
    </source>
</evidence>
<organism evidence="9 10">
    <name type="scientific">Zophobas morio</name>
    <dbReference type="NCBI Taxonomy" id="2755281"/>
    <lineage>
        <taxon>Eukaryota</taxon>
        <taxon>Metazoa</taxon>
        <taxon>Ecdysozoa</taxon>
        <taxon>Arthropoda</taxon>
        <taxon>Hexapoda</taxon>
        <taxon>Insecta</taxon>
        <taxon>Pterygota</taxon>
        <taxon>Neoptera</taxon>
        <taxon>Endopterygota</taxon>
        <taxon>Coleoptera</taxon>
        <taxon>Polyphaga</taxon>
        <taxon>Cucujiformia</taxon>
        <taxon>Tenebrionidae</taxon>
        <taxon>Zophobas</taxon>
    </lineage>
</organism>
<evidence type="ECO:0000256" key="5">
    <source>
        <dbReference type="ARBA" id="ARBA00025466"/>
    </source>
</evidence>
<evidence type="ECO:0000256" key="1">
    <source>
        <dbReference type="ARBA" id="ARBA00011764"/>
    </source>
</evidence>
<name>A0AA38ILN6_9CUCU</name>
<sequence>MLQAANPGLTTRFRPVLEDKKTDWTSVKAKRKAWDQIVEEFNTMSSSGPRTTQQVKFLGSNMKRMGEKTVDAVNVYEECDEEVDVQQLMKKRREEKKHITKTDGGKYQPSELLIKTVNDENEADDDIVGLAEINDTPGEMELQYTTITNNTPNEVIPDELSTSRGPNRNSTTTCSEKLQHNMGVVGQHDWDVEKYAIKIRGKKWYWPLFIRMVDMALVNAWIVYRTVNKSDMPLLTIRRAVTVIYLKLGTRTAIGRPITSKIKTFDDVRYEKYGHFMETRTKISIATMRIKTIDLLYKM</sequence>
<evidence type="ECO:0000256" key="4">
    <source>
        <dbReference type="ARBA" id="ARBA00023163"/>
    </source>
</evidence>
<evidence type="ECO:0000256" key="3">
    <source>
        <dbReference type="ARBA" id="ARBA00023015"/>
    </source>
</evidence>
<evidence type="ECO:0000259" key="8">
    <source>
        <dbReference type="Pfam" id="PF13873"/>
    </source>
</evidence>
<dbReference type="Pfam" id="PF13843">
    <property type="entry name" value="DDE_Tnp_1_7"/>
    <property type="match status" value="1"/>
</dbReference>